<keyword evidence="7" id="KW-1185">Reference proteome</keyword>
<dbReference type="Gene3D" id="3.30.2070.10">
    <property type="entry name" value="Formate dehydrogenase/DMSO reductase"/>
    <property type="match status" value="1"/>
</dbReference>
<name>A0A8J3RSS5_9ACTN</name>
<evidence type="ECO:0000256" key="1">
    <source>
        <dbReference type="ARBA" id="ARBA00010312"/>
    </source>
</evidence>
<dbReference type="InterPro" id="IPR006657">
    <property type="entry name" value="MoPterin_dinucl-bd_dom"/>
</dbReference>
<dbReference type="InterPro" id="IPR037920">
    <property type="entry name" value="YoaE_C"/>
</dbReference>
<dbReference type="CDD" id="cd02786">
    <property type="entry name" value="MopB_CT_3"/>
    <property type="match status" value="1"/>
</dbReference>
<dbReference type="AlphaFoldDB" id="A0A8J3RSS5"/>
<dbReference type="InterPro" id="IPR009010">
    <property type="entry name" value="Asp_de-COase-like_dom_sf"/>
</dbReference>
<dbReference type="Gene3D" id="3.40.228.10">
    <property type="entry name" value="Dimethylsulfoxide Reductase, domain 2"/>
    <property type="match status" value="1"/>
</dbReference>
<comment type="similarity">
    <text evidence="1">Belongs to the prokaryotic molybdopterin-containing oxidoreductase family.</text>
</comment>
<dbReference type="GO" id="GO:0016491">
    <property type="term" value="F:oxidoreductase activity"/>
    <property type="evidence" value="ECO:0007669"/>
    <property type="project" value="InterPro"/>
</dbReference>
<dbReference type="InterPro" id="IPR006656">
    <property type="entry name" value="Mopterin_OxRdtase"/>
</dbReference>
<keyword evidence="4" id="KW-0411">Iron-sulfur</keyword>
<dbReference type="SUPFAM" id="SSF50692">
    <property type="entry name" value="ADC-like"/>
    <property type="match status" value="1"/>
</dbReference>
<evidence type="ECO:0000313" key="6">
    <source>
        <dbReference type="EMBL" id="GIH78939.1"/>
    </source>
</evidence>
<dbReference type="Pfam" id="PF04879">
    <property type="entry name" value="Molybdop_Fe4S4"/>
    <property type="match status" value="1"/>
</dbReference>
<evidence type="ECO:0000313" key="7">
    <source>
        <dbReference type="Proteomes" id="UP000616724"/>
    </source>
</evidence>
<evidence type="ECO:0000256" key="3">
    <source>
        <dbReference type="ARBA" id="ARBA00023004"/>
    </source>
</evidence>
<dbReference type="GO" id="GO:0051536">
    <property type="term" value="F:iron-sulfur cluster binding"/>
    <property type="evidence" value="ECO:0007669"/>
    <property type="project" value="UniProtKB-KW"/>
</dbReference>
<organism evidence="6 7">
    <name type="scientific">Planobispora longispora</name>
    <dbReference type="NCBI Taxonomy" id="28887"/>
    <lineage>
        <taxon>Bacteria</taxon>
        <taxon>Bacillati</taxon>
        <taxon>Actinomycetota</taxon>
        <taxon>Actinomycetes</taxon>
        <taxon>Streptosporangiales</taxon>
        <taxon>Streptosporangiaceae</taxon>
        <taxon>Planobispora</taxon>
    </lineage>
</organism>
<dbReference type="Pfam" id="PF01568">
    <property type="entry name" value="Molydop_binding"/>
    <property type="match status" value="1"/>
</dbReference>
<keyword evidence="2" id="KW-0479">Metal-binding</keyword>
<gene>
    <name evidence="6" type="ORF">Plo01_53680</name>
</gene>
<dbReference type="Gene3D" id="2.40.40.20">
    <property type="match status" value="1"/>
</dbReference>
<dbReference type="InterPro" id="IPR006963">
    <property type="entry name" value="Mopterin_OxRdtase_4Fe-4S_dom"/>
</dbReference>
<feature type="domain" description="4Fe-4S Mo/W bis-MGD-type" evidence="5">
    <location>
        <begin position="4"/>
        <end position="61"/>
    </location>
</feature>
<accession>A0A8J3RSS5</accession>
<comment type="caution">
    <text evidence="6">The sequence shown here is derived from an EMBL/GenBank/DDBJ whole genome shotgun (WGS) entry which is preliminary data.</text>
</comment>
<proteinExistence type="inferred from homology"/>
<dbReference type="Gene3D" id="2.20.25.90">
    <property type="entry name" value="ADC-like domains"/>
    <property type="match status" value="1"/>
</dbReference>
<evidence type="ECO:0000259" key="5">
    <source>
        <dbReference type="PROSITE" id="PS51669"/>
    </source>
</evidence>
<dbReference type="GO" id="GO:0046872">
    <property type="term" value="F:metal ion binding"/>
    <property type="evidence" value="ECO:0007669"/>
    <property type="project" value="UniProtKB-KW"/>
</dbReference>
<dbReference type="InterPro" id="IPR050612">
    <property type="entry name" value="Prok_Mopterin_Oxidored"/>
</dbReference>
<dbReference type="Pfam" id="PF00384">
    <property type="entry name" value="Molybdopterin"/>
    <property type="match status" value="1"/>
</dbReference>
<dbReference type="PANTHER" id="PTHR43742:SF6">
    <property type="entry name" value="OXIDOREDUCTASE YYAE-RELATED"/>
    <property type="match status" value="1"/>
</dbReference>
<dbReference type="PROSITE" id="PS51669">
    <property type="entry name" value="4FE4S_MOW_BIS_MGD"/>
    <property type="match status" value="1"/>
</dbReference>
<dbReference type="CDD" id="cd02766">
    <property type="entry name" value="MopB_3"/>
    <property type="match status" value="1"/>
</dbReference>
<keyword evidence="3" id="KW-0408">Iron</keyword>
<dbReference type="Gene3D" id="3.40.50.740">
    <property type="match status" value="1"/>
</dbReference>
<dbReference type="SUPFAM" id="SSF53706">
    <property type="entry name" value="Formate dehydrogenase/DMSO reductase, domains 1-3"/>
    <property type="match status" value="1"/>
</dbReference>
<evidence type="ECO:0000256" key="4">
    <source>
        <dbReference type="ARBA" id="ARBA00023014"/>
    </source>
</evidence>
<protein>
    <submittedName>
        <fullName evidence="6">Molybdopterin oxidoreductase</fullName>
    </submittedName>
</protein>
<sequence length="668" mass="72522">MSGEVQILGACPLDCPDTCSWVVTVEDGQAVKMRGNPDHPYTRGALCVKVNRYLEHTKAADRILHPLRRVGPKGSGTFERISWDEALEEISVRLRAIVDEHGGEAIWPYNGTGNLGYLQGSEGIAGRRFWNVLGASRHYLNICSEAGNSGLKAINGTPGGMDPENFALSKLILLWGTNTLTSGHHLWKFIQDARAAGAHVVAIDPIRTRTAEQADEHLPIRPGTDAALALGLLHVVLEEGAEDRDYLENHTENWEAFREEILRYPPARVAGITGLPETDIRALGLRLARTRPTGIRATMGIQRHSGGGATLRALAALPAVTGDWRHPGGGIAYSTSGHVHLNIDTRDDLLPAPVRTLAMTRLAGDLDESVKCLWVAMANPVGSSPDQNRIREKLLREDLFTVVMEQFPTDTADYADIVLPATMQIENTDLHAGYGHMYLMWNEPAVEPPGECLSTTETFRRLARHMGLTEPSLFDSDLELAEQLLSSGHPSLDGITVDRLRKEGWVRLNVPQPFAPFADGGFPTPSGRLRFPRGSAYTPSHTASAPGGPYPLALVTPAPHTFLNTTFGNNPELRRRAKGPRVLVNPADAADRGLTDGQRARVFNAGGAFEAEVEISERVRPGVVASAKGNWPKLSPGGATVNAVVEQRDADMGRGAVYHDNFVEIAPV</sequence>
<dbReference type="SMART" id="SM00926">
    <property type="entry name" value="Molybdop_Fe4S4"/>
    <property type="match status" value="1"/>
</dbReference>
<evidence type="ECO:0000256" key="2">
    <source>
        <dbReference type="ARBA" id="ARBA00022723"/>
    </source>
</evidence>
<dbReference type="Proteomes" id="UP000616724">
    <property type="component" value="Unassembled WGS sequence"/>
</dbReference>
<dbReference type="EMBL" id="BOOH01000045">
    <property type="protein sequence ID" value="GIH78939.1"/>
    <property type="molecule type" value="Genomic_DNA"/>
</dbReference>
<dbReference type="GO" id="GO:0043546">
    <property type="term" value="F:molybdopterin cofactor binding"/>
    <property type="evidence" value="ECO:0007669"/>
    <property type="project" value="InterPro"/>
</dbReference>
<dbReference type="RefSeq" id="WP_203893427.1">
    <property type="nucleotide sequence ID" value="NZ_BOOH01000045.1"/>
</dbReference>
<reference evidence="6 7" key="1">
    <citation type="submission" date="2021-01" db="EMBL/GenBank/DDBJ databases">
        <title>Whole genome shotgun sequence of Planobispora longispora NBRC 13918.</title>
        <authorList>
            <person name="Komaki H."/>
            <person name="Tamura T."/>
        </authorList>
    </citation>
    <scope>NUCLEOTIDE SEQUENCE [LARGE SCALE GENOMIC DNA]</scope>
    <source>
        <strain evidence="6 7">NBRC 13918</strain>
    </source>
</reference>
<dbReference type="PANTHER" id="PTHR43742">
    <property type="entry name" value="TRIMETHYLAMINE-N-OXIDE REDUCTASE"/>
    <property type="match status" value="1"/>
</dbReference>